<evidence type="ECO:0000313" key="7">
    <source>
        <dbReference type="EMBL" id="MCB7386543.1"/>
    </source>
</evidence>
<dbReference type="InterPro" id="IPR008007">
    <property type="entry name" value="Peptidase_M42"/>
</dbReference>
<gene>
    <name evidence="7" type="ORF">LIZ65_04515</name>
</gene>
<evidence type="ECO:0000256" key="4">
    <source>
        <dbReference type="ARBA" id="ARBA00022723"/>
    </source>
</evidence>
<keyword evidence="5" id="KW-0378">Hydrolase</keyword>
<keyword evidence="3" id="KW-0645">Protease</keyword>
<dbReference type="Pfam" id="PF05343">
    <property type="entry name" value="Peptidase_M42"/>
    <property type="match status" value="1"/>
</dbReference>
<dbReference type="PANTHER" id="PTHR32481:SF0">
    <property type="entry name" value="AMINOPEPTIDASE YPDE-RELATED"/>
    <property type="match status" value="1"/>
</dbReference>
<accession>A0ABS8DDS8</accession>
<evidence type="ECO:0000313" key="8">
    <source>
        <dbReference type="Proteomes" id="UP001299546"/>
    </source>
</evidence>
<dbReference type="Proteomes" id="UP001299546">
    <property type="component" value="Unassembled WGS sequence"/>
</dbReference>
<keyword evidence="2" id="KW-0031">Aminopeptidase</keyword>
<dbReference type="InterPro" id="IPR023367">
    <property type="entry name" value="Peptidase_M42_dom2"/>
</dbReference>
<dbReference type="PIRSF" id="PIRSF001123">
    <property type="entry name" value="PepA_GA"/>
    <property type="match status" value="1"/>
</dbReference>
<dbReference type="Gene3D" id="3.40.630.10">
    <property type="entry name" value="Zn peptidases"/>
    <property type="match status" value="1"/>
</dbReference>
<evidence type="ECO:0000256" key="6">
    <source>
        <dbReference type="PIRNR" id="PIRNR001123"/>
    </source>
</evidence>
<proteinExistence type="inferred from homology"/>
<name>A0ABS8DDS8_9FIRM</name>
<dbReference type="InterPro" id="IPR051464">
    <property type="entry name" value="Peptidase_M42_aminopept"/>
</dbReference>
<dbReference type="SUPFAM" id="SSF53187">
    <property type="entry name" value="Zn-dependent exopeptidases"/>
    <property type="match status" value="1"/>
</dbReference>
<reference evidence="7 8" key="1">
    <citation type="submission" date="2021-10" db="EMBL/GenBank/DDBJ databases">
        <title>Collection of gut derived symbiotic bacterial strains cultured from healthy donors.</title>
        <authorList>
            <person name="Lin H."/>
            <person name="Littmann E."/>
            <person name="Kohout C."/>
            <person name="Pamer E.G."/>
        </authorList>
    </citation>
    <scope>NUCLEOTIDE SEQUENCE [LARGE SCALE GENOMIC DNA]</scope>
    <source>
        <strain evidence="7 8">DFI.1.165</strain>
    </source>
</reference>
<evidence type="ECO:0000256" key="5">
    <source>
        <dbReference type="ARBA" id="ARBA00022801"/>
    </source>
</evidence>
<dbReference type="SUPFAM" id="SSF101821">
    <property type="entry name" value="Aminopeptidase/glucanase lid domain"/>
    <property type="match status" value="1"/>
</dbReference>
<evidence type="ECO:0000256" key="1">
    <source>
        <dbReference type="ARBA" id="ARBA00006272"/>
    </source>
</evidence>
<protein>
    <submittedName>
        <fullName evidence="7">M20/M25/M40 family metallo-hydrolase</fullName>
    </submittedName>
</protein>
<dbReference type="Gene3D" id="2.40.30.40">
    <property type="entry name" value="Peptidase M42, domain 2"/>
    <property type="match status" value="1"/>
</dbReference>
<evidence type="ECO:0000256" key="2">
    <source>
        <dbReference type="ARBA" id="ARBA00022438"/>
    </source>
</evidence>
<comment type="similarity">
    <text evidence="1 6">Belongs to the peptidase M42 family.</text>
</comment>
<dbReference type="EMBL" id="JAJCIS010000002">
    <property type="protein sequence ID" value="MCB7386543.1"/>
    <property type="molecule type" value="Genomic_DNA"/>
</dbReference>
<organism evidence="7 8">
    <name type="scientific">Bariatricus massiliensis</name>
    <dbReference type="NCBI Taxonomy" id="1745713"/>
    <lineage>
        <taxon>Bacteria</taxon>
        <taxon>Bacillati</taxon>
        <taxon>Bacillota</taxon>
        <taxon>Clostridia</taxon>
        <taxon>Lachnospirales</taxon>
        <taxon>Lachnospiraceae</taxon>
        <taxon>Bariatricus</taxon>
    </lineage>
</organism>
<keyword evidence="4" id="KW-0479">Metal-binding</keyword>
<dbReference type="PANTHER" id="PTHR32481">
    <property type="entry name" value="AMINOPEPTIDASE"/>
    <property type="match status" value="1"/>
</dbReference>
<evidence type="ECO:0000256" key="3">
    <source>
        <dbReference type="ARBA" id="ARBA00022670"/>
    </source>
</evidence>
<dbReference type="RefSeq" id="WP_066736732.1">
    <property type="nucleotide sequence ID" value="NZ_JAJCIQ010000002.1"/>
</dbReference>
<keyword evidence="8" id="KW-1185">Reference proteome</keyword>
<comment type="caution">
    <text evidence="7">The sequence shown here is derived from an EMBL/GenBank/DDBJ whole genome shotgun (WGS) entry which is preliminary data.</text>
</comment>
<sequence>MEQNLLEMLLSEMSVSGEEFALQDKLAAHMESVSDSMDKDSIGNGVYFVKGMGRKRILLAAHIDEIGLMITGVTAQGYLRVINVGGIHARTYPGHGVRIQTEQGIIYGSVILEAKALKQEEFTAKNLLIDIGADSKEEALKLIRIGDTAVPDAGLRKLAGGRLMARGLDDKSGVYVIMEALKRLKRQETPNTVLAAATVGEEIGQHGASWTAARTCPDEAIIVDVTYTSDYPGVEHAEWGEIELGKGPAIGVNPICDKQITRALMEIAEKEGIPYQTEVNGGRSCTDADEIHISGTGIPVALVSVPLRYMHSPAEVADEKDLENAVRLLAAYLSR</sequence>